<gene>
    <name evidence="1" type="ORF">NCTC9140_07747</name>
</gene>
<dbReference type="Proteomes" id="UP000254938">
    <property type="component" value="Unassembled WGS sequence"/>
</dbReference>
<dbReference type="EMBL" id="UGKQ01000007">
    <property type="protein sequence ID" value="STS85902.1"/>
    <property type="molecule type" value="Genomic_DNA"/>
</dbReference>
<proteinExistence type="predicted"/>
<accession>A0A377U243</accession>
<sequence length="72" mass="7683">MIAQEVRTLVVGGEDNGVTIRQFIEIDRELLARQPALLPNQEATIAAACCWVTAGEPGKIIGSFSGRLSRGS</sequence>
<dbReference type="AlphaFoldDB" id="A0A377U243"/>
<name>A0A377U243_KLEPN</name>
<evidence type="ECO:0000313" key="2">
    <source>
        <dbReference type="Proteomes" id="UP000254938"/>
    </source>
</evidence>
<organism evidence="1 2">
    <name type="scientific">Klebsiella pneumoniae</name>
    <dbReference type="NCBI Taxonomy" id="573"/>
    <lineage>
        <taxon>Bacteria</taxon>
        <taxon>Pseudomonadati</taxon>
        <taxon>Pseudomonadota</taxon>
        <taxon>Gammaproteobacteria</taxon>
        <taxon>Enterobacterales</taxon>
        <taxon>Enterobacteriaceae</taxon>
        <taxon>Klebsiella/Raoultella group</taxon>
        <taxon>Klebsiella</taxon>
        <taxon>Klebsiella pneumoniae complex</taxon>
    </lineage>
</organism>
<evidence type="ECO:0000313" key="1">
    <source>
        <dbReference type="EMBL" id="STS85902.1"/>
    </source>
</evidence>
<protein>
    <submittedName>
        <fullName evidence="1">Uncharacterized protein</fullName>
    </submittedName>
</protein>
<reference evidence="1 2" key="1">
    <citation type="submission" date="2018-06" db="EMBL/GenBank/DDBJ databases">
        <authorList>
            <consortium name="Pathogen Informatics"/>
            <person name="Doyle S."/>
        </authorList>
    </citation>
    <scope>NUCLEOTIDE SEQUENCE [LARGE SCALE GENOMIC DNA]</scope>
    <source>
        <strain evidence="1 2">NCTC9140</strain>
    </source>
</reference>